<dbReference type="GO" id="GO:0005524">
    <property type="term" value="F:ATP binding"/>
    <property type="evidence" value="ECO:0007669"/>
    <property type="project" value="UniProtKB-UniRule"/>
</dbReference>
<dbReference type="EMBL" id="MU167243">
    <property type="protein sequence ID" value="KAG0147882.1"/>
    <property type="molecule type" value="Genomic_DNA"/>
</dbReference>
<evidence type="ECO:0000256" key="5">
    <source>
        <dbReference type="ARBA" id="ARBA00022786"/>
    </source>
</evidence>
<keyword evidence="3" id="KW-0808">Transferase</keyword>
<evidence type="ECO:0000313" key="11">
    <source>
        <dbReference type="EMBL" id="KAG0147882.1"/>
    </source>
</evidence>
<proteinExistence type="inferred from homology"/>
<keyword evidence="4 8" id="KW-0547">Nucleotide-binding</keyword>
<reference evidence="11" key="1">
    <citation type="submission" date="2013-11" db="EMBL/GenBank/DDBJ databases">
        <title>Genome sequence of the fusiform rust pathogen reveals effectors for host alternation and coevolution with pine.</title>
        <authorList>
            <consortium name="DOE Joint Genome Institute"/>
            <person name="Smith K."/>
            <person name="Pendleton A."/>
            <person name="Kubisiak T."/>
            <person name="Anderson C."/>
            <person name="Salamov A."/>
            <person name="Aerts A."/>
            <person name="Riley R."/>
            <person name="Clum A."/>
            <person name="Lindquist E."/>
            <person name="Ence D."/>
            <person name="Campbell M."/>
            <person name="Kronenberg Z."/>
            <person name="Feau N."/>
            <person name="Dhillon B."/>
            <person name="Hamelin R."/>
            <person name="Burleigh J."/>
            <person name="Smith J."/>
            <person name="Yandell M."/>
            <person name="Nelson C."/>
            <person name="Grigoriev I."/>
            <person name="Davis J."/>
        </authorList>
    </citation>
    <scope>NUCLEOTIDE SEQUENCE</scope>
    <source>
        <strain evidence="11">G11</strain>
    </source>
</reference>
<evidence type="ECO:0000256" key="3">
    <source>
        <dbReference type="ARBA" id="ARBA00022679"/>
    </source>
</evidence>
<feature type="active site" description="Glycyl thioester intermediate" evidence="7">
    <location>
        <position position="91"/>
    </location>
</feature>
<accession>A0A9P6NLR1</accession>
<protein>
    <recommendedName>
        <fullName evidence="10">UBC core domain-containing protein</fullName>
    </recommendedName>
</protein>
<dbReference type="InterPro" id="IPR023313">
    <property type="entry name" value="UBQ-conjugating_AS"/>
</dbReference>
<keyword evidence="12" id="KW-1185">Reference proteome</keyword>
<evidence type="ECO:0000256" key="4">
    <source>
        <dbReference type="ARBA" id="ARBA00022741"/>
    </source>
</evidence>
<evidence type="ECO:0000256" key="2">
    <source>
        <dbReference type="ARBA" id="ARBA00004906"/>
    </source>
</evidence>
<evidence type="ECO:0000256" key="1">
    <source>
        <dbReference type="ARBA" id="ARBA00000485"/>
    </source>
</evidence>
<organism evidence="11 12">
    <name type="scientific">Cronartium quercuum f. sp. fusiforme G11</name>
    <dbReference type="NCBI Taxonomy" id="708437"/>
    <lineage>
        <taxon>Eukaryota</taxon>
        <taxon>Fungi</taxon>
        <taxon>Dikarya</taxon>
        <taxon>Basidiomycota</taxon>
        <taxon>Pucciniomycotina</taxon>
        <taxon>Pucciniomycetes</taxon>
        <taxon>Pucciniales</taxon>
        <taxon>Coleosporiaceae</taxon>
        <taxon>Cronartium</taxon>
    </lineage>
</organism>
<dbReference type="Pfam" id="PF00179">
    <property type="entry name" value="UQ_con"/>
    <property type="match status" value="1"/>
</dbReference>
<dbReference type="OrthoDB" id="7851174at2759"/>
<comment type="caution">
    <text evidence="11">The sequence shown here is derived from an EMBL/GenBank/DDBJ whole genome shotgun (WGS) entry which is preliminary data.</text>
</comment>
<dbReference type="AlphaFoldDB" id="A0A9P6NLR1"/>
<feature type="compositionally biased region" description="Low complexity" evidence="9">
    <location>
        <begin position="199"/>
        <end position="208"/>
    </location>
</feature>
<feature type="compositionally biased region" description="Polar residues" evidence="9">
    <location>
        <begin position="221"/>
        <end position="237"/>
    </location>
</feature>
<dbReference type="PROSITE" id="PS50127">
    <property type="entry name" value="UBC_2"/>
    <property type="match status" value="1"/>
</dbReference>
<keyword evidence="5 8" id="KW-0833">Ubl conjugation pathway</keyword>
<evidence type="ECO:0000313" key="12">
    <source>
        <dbReference type="Proteomes" id="UP000886653"/>
    </source>
</evidence>
<comment type="pathway">
    <text evidence="2">Protein modification; protein ubiquitination.</text>
</comment>
<dbReference type="PROSITE" id="PS00183">
    <property type="entry name" value="UBC_1"/>
    <property type="match status" value="1"/>
</dbReference>
<sequence length="253" mass="27636">MATPQTLKRINREVNELKKELPDGVLTAGPKSDSNLFEWAASISGPKGSCYEGGVFHFNISLPPDYPFRPPRVAFQTRIYHPNINAQGGICLDILKNQWSPALNVLKVLLSISSLLTDPNPADPLVAEIAGIYSHNRSRFDATAREWVNLYARPPPRPKKATAAPSQSNSQSTLPKPRAKVRALKDNGSDDIQIIEGPSSRTASSSQAKSKKRAVTDLTVRANTSGTNQSSSRTTTENSHRSKRPKSNVIVID</sequence>
<feature type="domain" description="UBC core" evidence="10">
    <location>
        <begin position="5"/>
        <end position="153"/>
    </location>
</feature>
<evidence type="ECO:0000256" key="6">
    <source>
        <dbReference type="ARBA" id="ARBA00022840"/>
    </source>
</evidence>
<evidence type="ECO:0000256" key="8">
    <source>
        <dbReference type="RuleBase" id="RU362109"/>
    </source>
</evidence>
<dbReference type="GO" id="GO:0061631">
    <property type="term" value="F:ubiquitin conjugating enzyme activity"/>
    <property type="evidence" value="ECO:0007669"/>
    <property type="project" value="UniProtKB-EC"/>
</dbReference>
<dbReference type="PANTHER" id="PTHR24068">
    <property type="entry name" value="UBIQUITIN-CONJUGATING ENZYME E2"/>
    <property type="match status" value="1"/>
</dbReference>
<evidence type="ECO:0000256" key="9">
    <source>
        <dbReference type="SAM" id="MobiDB-lite"/>
    </source>
</evidence>
<evidence type="ECO:0000259" key="10">
    <source>
        <dbReference type="PROSITE" id="PS50127"/>
    </source>
</evidence>
<feature type="region of interest" description="Disordered" evidence="9">
    <location>
        <begin position="152"/>
        <end position="253"/>
    </location>
</feature>
<gene>
    <name evidence="11" type="ORF">CROQUDRAFT_655682</name>
</gene>
<dbReference type="FunFam" id="3.10.110.10:FF:000101">
    <property type="entry name" value="Ubiquitin-conjugating enzyme E2 D2"/>
    <property type="match status" value="1"/>
</dbReference>
<comment type="similarity">
    <text evidence="8">Belongs to the ubiquitin-conjugating enzyme family.</text>
</comment>
<dbReference type="SMART" id="SM00212">
    <property type="entry name" value="UBCc"/>
    <property type="match status" value="1"/>
</dbReference>
<comment type="catalytic activity">
    <reaction evidence="1">
        <text>S-ubiquitinyl-[E1 ubiquitin-activating enzyme]-L-cysteine + [E2 ubiquitin-conjugating enzyme]-L-cysteine = [E1 ubiquitin-activating enzyme]-L-cysteine + S-ubiquitinyl-[E2 ubiquitin-conjugating enzyme]-L-cysteine.</text>
        <dbReference type="EC" id="2.3.2.23"/>
    </reaction>
</comment>
<name>A0A9P6NLR1_9BASI</name>
<dbReference type="Proteomes" id="UP000886653">
    <property type="component" value="Unassembled WGS sequence"/>
</dbReference>
<dbReference type="InterPro" id="IPR016135">
    <property type="entry name" value="UBQ-conjugating_enzyme/RWD"/>
</dbReference>
<evidence type="ECO:0000256" key="7">
    <source>
        <dbReference type="PROSITE-ProRule" id="PRU10133"/>
    </source>
</evidence>
<dbReference type="Gene3D" id="3.10.110.10">
    <property type="entry name" value="Ubiquitin Conjugating Enzyme"/>
    <property type="match status" value="1"/>
</dbReference>
<dbReference type="InterPro" id="IPR000608">
    <property type="entry name" value="UBC"/>
</dbReference>
<keyword evidence="6 8" id="KW-0067">ATP-binding</keyword>
<dbReference type="SUPFAM" id="SSF54495">
    <property type="entry name" value="UBC-like"/>
    <property type="match status" value="1"/>
</dbReference>